<organism evidence="1 2">
    <name type="scientific">Aspergillus brasiliensis</name>
    <dbReference type="NCBI Taxonomy" id="319629"/>
    <lineage>
        <taxon>Eukaryota</taxon>
        <taxon>Fungi</taxon>
        <taxon>Dikarya</taxon>
        <taxon>Ascomycota</taxon>
        <taxon>Pezizomycotina</taxon>
        <taxon>Eurotiomycetes</taxon>
        <taxon>Eurotiomycetidae</taxon>
        <taxon>Eurotiales</taxon>
        <taxon>Aspergillaceae</taxon>
        <taxon>Aspergillus</taxon>
        <taxon>Aspergillus subgen. Circumdati</taxon>
    </lineage>
</organism>
<dbReference type="AlphaFoldDB" id="A0A9W6DIX6"/>
<evidence type="ECO:0000313" key="2">
    <source>
        <dbReference type="Proteomes" id="UP001143548"/>
    </source>
</evidence>
<protein>
    <submittedName>
        <fullName evidence="1">Uncharacterized protein</fullName>
    </submittedName>
</protein>
<dbReference type="EMBL" id="BROQ01000004">
    <property type="protein sequence ID" value="GKZ17120.1"/>
    <property type="molecule type" value="Genomic_DNA"/>
</dbReference>
<dbReference type="Proteomes" id="UP001143548">
    <property type="component" value="Unassembled WGS sequence"/>
</dbReference>
<reference evidence="1" key="1">
    <citation type="submission" date="2022-07" db="EMBL/GenBank/DDBJ databases">
        <title>Taxonomy of Aspergillus series Nigri: significant species reduction supported by multi-species coalescent approaches.</title>
        <authorList>
            <person name="Bian C."/>
            <person name="Kusuya Y."/>
            <person name="Sklenar F."/>
            <person name="D'hooge E."/>
            <person name="Yaguchi T."/>
            <person name="Takahashi H."/>
            <person name="Hubka V."/>
        </authorList>
    </citation>
    <scope>NUCLEOTIDE SEQUENCE</scope>
    <source>
        <strain evidence="1">CBS 733.88</strain>
    </source>
</reference>
<name>A0A9W6DIX6_9EURO</name>
<evidence type="ECO:0000313" key="1">
    <source>
        <dbReference type="EMBL" id="GKZ17120.1"/>
    </source>
</evidence>
<proteinExistence type="predicted"/>
<sequence>MAVECGINWGRVNATGLKRRRVASGGRLGGEEEQLESIGGSGLWKVVNAEVADDNSQTLVFRSDQYTK</sequence>
<accession>A0A9W6DIX6</accession>
<comment type="caution">
    <text evidence="1">The sequence shown here is derived from an EMBL/GenBank/DDBJ whole genome shotgun (WGS) entry which is preliminary data.</text>
</comment>
<gene>
    <name evidence="1" type="ORF">AbraCBS73388_007172</name>
</gene>